<proteinExistence type="predicted"/>
<accession>A0ABR3YQI7</accession>
<protein>
    <submittedName>
        <fullName evidence="2">Uncharacterized protein</fullName>
    </submittedName>
</protein>
<feature type="region of interest" description="Disordered" evidence="1">
    <location>
        <begin position="104"/>
        <end position="126"/>
    </location>
</feature>
<evidence type="ECO:0000313" key="3">
    <source>
        <dbReference type="Proteomes" id="UP001583186"/>
    </source>
</evidence>
<feature type="region of interest" description="Disordered" evidence="1">
    <location>
        <begin position="139"/>
        <end position="166"/>
    </location>
</feature>
<dbReference type="Proteomes" id="UP001583186">
    <property type="component" value="Unassembled WGS sequence"/>
</dbReference>
<gene>
    <name evidence="2" type="ORF">Sste5346_008132</name>
</gene>
<keyword evidence="3" id="KW-1185">Reference proteome</keyword>
<dbReference type="EMBL" id="JAWCUI010000060">
    <property type="protein sequence ID" value="KAL1890616.1"/>
    <property type="molecule type" value="Genomic_DNA"/>
</dbReference>
<name>A0ABR3YQI7_9PEZI</name>
<evidence type="ECO:0000256" key="1">
    <source>
        <dbReference type="SAM" id="MobiDB-lite"/>
    </source>
</evidence>
<evidence type="ECO:0000313" key="2">
    <source>
        <dbReference type="EMBL" id="KAL1890616.1"/>
    </source>
</evidence>
<sequence length="206" mass="22495">MSGSGGFYKYRCKYFMTHDCPNWVFVNYAPCADCCAAGRDADEMNDDGFYHNHHSVYAAAPKFEIGVPIFQDGILRYTLAGVTSRLEPGADFAMWTTHGSPMTAFLPQQGQQGPDPGLPHPGQQPQPIVQQLHMLPQQQPQALQFQHQPPPPQHLVKLQGSSPGRQAAHMKMQLPPHAASRAFPEAMTIGGAGDMIPAGVQGVIMF</sequence>
<reference evidence="2 3" key="1">
    <citation type="journal article" date="2024" name="IMA Fungus">
        <title>IMA Genome - F19 : A genome assembly and annotation guide to empower mycologists, including annotated draft genome sequences of Ceratocystis pirilliformis, Diaporthe australafricana, Fusarium ophioides, Paecilomyces lecythidis, and Sporothrix stenoceras.</title>
        <authorList>
            <person name="Aylward J."/>
            <person name="Wilson A.M."/>
            <person name="Visagie C.M."/>
            <person name="Spraker J."/>
            <person name="Barnes I."/>
            <person name="Buitendag C."/>
            <person name="Ceriani C."/>
            <person name="Del Mar Angel L."/>
            <person name="du Plessis D."/>
            <person name="Fuchs T."/>
            <person name="Gasser K."/>
            <person name="Kramer D."/>
            <person name="Li W."/>
            <person name="Munsamy K."/>
            <person name="Piso A."/>
            <person name="Price J.L."/>
            <person name="Sonnekus B."/>
            <person name="Thomas C."/>
            <person name="van der Nest A."/>
            <person name="van Dijk A."/>
            <person name="van Heerden A."/>
            <person name="van Vuuren N."/>
            <person name="Yilmaz N."/>
            <person name="Duong T.A."/>
            <person name="van der Merwe N.A."/>
            <person name="Wingfield M.J."/>
            <person name="Wingfield B.D."/>
        </authorList>
    </citation>
    <scope>NUCLEOTIDE SEQUENCE [LARGE SCALE GENOMIC DNA]</scope>
    <source>
        <strain evidence="2 3">CMW 5346</strain>
    </source>
</reference>
<comment type="caution">
    <text evidence="2">The sequence shown here is derived from an EMBL/GenBank/DDBJ whole genome shotgun (WGS) entry which is preliminary data.</text>
</comment>
<organism evidence="2 3">
    <name type="scientific">Sporothrix stenoceras</name>
    <dbReference type="NCBI Taxonomy" id="5173"/>
    <lineage>
        <taxon>Eukaryota</taxon>
        <taxon>Fungi</taxon>
        <taxon>Dikarya</taxon>
        <taxon>Ascomycota</taxon>
        <taxon>Pezizomycotina</taxon>
        <taxon>Sordariomycetes</taxon>
        <taxon>Sordariomycetidae</taxon>
        <taxon>Ophiostomatales</taxon>
        <taxon>Ophiostomataceae</taxon>
        <taxon>Sporothrix</taxon>
    </lineage>
</organism>